<dbReference type="Gene3D" id="3.30.300.70">
    <property type="entry name" value="RimP-like superfamily, N-terminal"/>
    <property type="match status" value="1"/>
</dbReference>
<comment type="similarity">
    <text evidence="3">Belongs to the RimP family.</text>
</comment>
<evidence type="ECO:0000256" key="1">
    <source>
        <dbReference type="ARBA" id="ARBA00022490"/>
    </source>
</evidence>
<feature type="domain" description="Ribosome maturation factor RimP N-terminal" evidence="4">
    <location>
        <begin position="31"/>
        <end position="101"/>
    </location>
</feature>
<dbReference type="InterPro" id="IPR036847">
    <property type="entry name" value="RimP_C_sf"/>
</dbReference>
<reference evidence="6 7" key="1">
    <citation type="submission" date="2018-08" db="EMBL/GenBank/DDBJ databases">
        <title>A genome reference for cultivated species of the human gut microbiota.</title>
        <authorList>
            <person name="Zou Y."/>
            <person name="Xue W."/>
            <person name="Luo G."/>
        </authorList>
    </citation>
    <scope>NUCLEOTIDE SEQUENCE [LARGE SCALE GENOMIC DNA]</scope>
    <source>
        <strain evidence="6 7">AM25-6</strain>
    </source>
</reference>
<dbReference type="PANTHER" id="PTHR33867:SF1">
    <property type="entry name" value="RIBOSOME MATURATION FACTOR RIMP"/>
    <property type="match status" value="1"/>
</dbReference>
<comment type="subcellular location">
    <subcellularLocation>
        <location evidence="3">Cytoplasm</location>
    </subcellularLocation>
</comment>
<evidence type="ECO:0000313" key="6">
    <source>
        <dbReference type="EMBL" id="RGD75582.1"/>
    </source>
</evidence>
<dbReference type="Proteomes" id="UP000261212">
    <property type="component" value="Unassembled WGS sequence"/>
</dbReference>
<dbReference type="PANTHER" id="PTHR33867">
    <property type="entry name" value="RIBOSOME MATURATION FACTOR RIMP"/>
    <property type="match status" value="1"/>
</dbReference>
<dbReference type="Gene3D" id="2.30.30.180">
    <property type="entry name" value="Ribosome maturation factor RimP, C-terminal domain"/>
    <property type="match status" value="1"/>
</dbReference>
<sequence length="172" mass="19733">MSGQKSTHRFILLKSGGPFLKVIDRVEALSEDILKDNGCELIDIEFKKEGNNKVLRLYIERIEGKVSLDEISTVNRLLSDLLDEEDFIEEEYILEVSSPGVNRVIKKEKDFIKFKGSKVDVKLYKPLNGKKQFTGILEGYENENVLIDLDGEHLVIPHKDISKVNLSFDFKF</sequence>
<dbReference type="FunFam" id="3.30.300.70:FF:000001">
    <property type="entry name" value="Ribosome maturation factor RimP"/>
    <property type="match status" value="1"/>
</dbReference>
<name>A0A3E3E1Z5_9FIRM</name>
<comment type="function">
    <text evidence="3">Required for maturation of 30S ribosomal subunits.</text>
</comment>
<dbReference type="GO" id="GO:0005829">
    <property type="term" value="C:cytosol"/>
    <property type="evidence" value="ECO:0007669"/>
    <property type="project" value="TreeGrafter"/>
</dbReference>
<dbReference type="SUPFAM" id="SSF74942">
    <property type="entry name" value="YhbC-like, C-terminal domain"/>
    <property type="match status" value="1"/>
</dbReference>
<dbReference type="InterPro" id="IPR003728">
    <property type="entry name" value="Ribosome_maturation_RimP"/>
</dbReference>
<evidence type="ECO:0000259" key="5">
    <source>
        <dbReference type="Pfam" id="PF17384"/>
    </source>
</evidence>
<dbReference type="Pfam" id="PF17384">
    <property type="entry name" value="DUF150_C"/>
    <property type="match status" value="1"/>
</dbReference>
<dbReference type="InterPro" id="IPR035956">
    <property type="entry name" value="RimP_N_sf"/>
</dbReference>
<dbReference type="HAMAP" id="MF_01077">
    <property type="entry name" value="RimP"/>
    <property type="match status" value="1"/>
</dbReference>
<evidence type="ECO:0000313" key="7">
    <source>
        <dbReference type="Proteomes" id="UP000261212"/>
    </source>
</evidence>
<keyword evidence="2 3" id="KW-0690">Ribosome biogenesis</keyword>
<dbReference type="EMBL" id="QUSM01000002">
    <property type="protein sequence ID" value="RGD75582.1"/>
    <property type="molecule type" value="Genomic_DNA"/>
</dbReference>
<dbReference type="GO" id="GO:0006412">
    <property type="term" value="P:translation"/>
    <property type="evidence" value="ECO:0007669"/>
    <property type="project" value="TreeGrafter"/>
</dbReference>
<dbReference type="SUPFAM" id="SSF75420">
    <property type="entry name" value="YhbC-like, N-terminal domain"/>
    <property type="match status" value="1"/>
</dbReference>
<protein>
    <recommendedName>
        <fullName evidence="3">Ribosome maturation factor RimP</fullName>
    </recommendedName>
</protein>
<evidence type="ECO:0000259" key="4">
    <source>
        <dbReference type="Pfam" id="PF02576"/>
    </source>
</evidence>
<dbReference type="AlphaFoldDB" id="A0A3E3E1Z5"/>
<accession>A0A3E3E1Z5</accession>
<gene>
    <name evidence="3" type="primary">rimP</name>
    <name evidence="6" type="ORF">DW687_04460</name>
</gene>
<dbReference type="CDD" id="cd01734">
    <property type="entry name" value="YlxS_C"/>
    <property type="match status" value="1"/>
</dbReference>
<evidence type="ECO:0000256" key="3">
    <source>
        <dbReference type="HAMAP-Rule" id="MF_01077"/>
    </source>
</evidence>
<proteinExistence type="inferred from homology"/>
<evidence type="ECO:0000256" key="2">
    <source>
        <dbReference type="ARBA" id="ARBA00022517"/>
    </source>
</evidence>
<dbReference type="InterPro" id="IPR028989">
    <property type="entry name" value="RimP_N"/>
</dbReference>
<organism evidence="6 7">
    <name type="scientific">Anaerofustis stercorihominis</name>
    <dbReference type="NCBI Taxonomy" id="214853"/>
    <lineage>
        <taxon>Bacteria</taxon>
        <taxon>Bacillati</taxon>
        <taxon>Bacillota</taxon>
        <taxon>Clostridia</taxon>
        <taxon>Eubacteriales</taxon>
        <taxon>Eubacteriaceae</taxon>
        <taxon>Anaerofustis</taxon>
    </lineage>
</organism>
<comment type="caution">
    <text evidence="6">The sequence shown here is derived from an EMBL/GenBank/DDBJ whole genome shotgun (WGS) entry which is preliminary data.</text>
</comment>
<dbReference type="InterPro" id="IPR028998">
    <property type="entry name" value="RimP_C"/>
</dbReference>
<dbReference type="GO" id="GO:0000028">
    <property type="term" value="P:ribosomal small subunit assembly"/>
    <property type="evidence" value="ECO:0007669"/>
    <property type="project" value="TreeGrafter"/>
</dbReference>
<dbReference type="Pfam" id="PF02576">
    <property type="entry name" value="RimP_N"/>
    <property type="match status" value="1"/>
</dbReference>
<feature type="domain" description="Ribosome maturation factor RimP C-terminal" evidence="5">
    <location>
        <begin position="105"/>
        <end position="170"/>
    </location>
</feature>
<keyword evidence="1 3" id="KW-0963">Cytoplasm</keyword>